<feature type="transmembrane region" description="Helical" evidence="1">
    <location>
        <begin position="300"/>
        <end position="318"/>
    </location>
</feature>
<dbReference type="EMBL" id="FWFP01000016">
    <property type="protein sequence ID" value="SLN75426.1"/>
    <property type="molecule type" value="Genomic_DNA"/>
</dbReference>
<proteinExistence type="predicted"/>
<protein>
    <recommendedName>
        <fullName evidence="4">DUF4350 domain-containing protein</fullName>
    </recommendedName>
</protein>
<dbReference type="OrthoDB" id="7198805at2"/>
<keyword evidence="1" id="KW-1133">Transmembrane helix</keyword>
<organism evidence="2 3">
    <name type="scientific">Ruegeria meonggei</name>
    <dbReference type="NCBI Taxonomy" id="1446476"/>
    <lineage>
        <taxon>Bacteria</taxon>
        <taxon>Pseudomonadati</taxon>
        <taxon>Pseudomonadota</taxon>
        <taxon>Alphaproteobacteria</taxon>
        <taxon>Rhodobacterales</taxon>
        <taxon>Roseobacteraceae</taxon>
        <taxon>Ruegeria</taxon>
    </lineage>
</organism>
<dbReference type="Proteomes" id="UP000193778">
    <property type="component" value="Unassembled WGS sequence"/>
</dbReference>
<reference evidence="3" key="1">
    <citation type="submission" date="2017-03" db="EMBL/GenBank/DDBJ databases">
        <authorList>
            <person name="Rodrigo-Torres L."/>
            <person name="Arahal R.D."/>
            <person name="Lucena T."/>
        </authorList>
    </citation>
    <scope>NUCLEOTIDE SEQUENCE [LARGE SCALE GENOMIC DNA]</scope>
    <source>
        <strain evidence="3">CECT 8411</strain>
    </source>
</reference>
<keyword evidence="1" id="KW-0472">Membrane</keyword>
<evidence type="ECO:0000313" key="3">
    <source>
        <dbReference type="Proteomes" id="UP000193778"/>
    </source>
</evidence>
<keyword evidence="1" id="KW-0812">Transmembrane</keyword>
<feature type="transmembrane region" description="Helical" evidence="1">
    <location>
        <begin position="17"/>
        <end position="36"/>
    </location>
</feature>
<dbReference type="RefSeq" id="WP_085824642.1">
    <property type="nucleotide sequence ID" value="NZ_FWFP01000016.1"/>
</dbReference>
<dbReference type="AlphaFoldDB" id="A0A1X7ACC0"/>
<evidence type="ECO:0000313" key="2">
    <source>
        <dbReference type="EMBL" id="SLN75426.1"/>
    </source>
</evidence>
<evidence type="ECO:0008006" key="4">
    <source>
        <dbReference type="Google" id="ProtNLM"/>
    </source>
</evidence>
<evidence type="ECO:0000256" key="1">
    <source>
        <dbReference type="SAM" id="Phobius"/>
    </source>
</evidence>
<accession>A0A1X7ACC0</accession>
<sequence>MSDVTQSHPMPQIRLDFVVVGLVIVLSLGVFFYLTAQRQYVLRESVNGFEGLEIWLNSKDHEAQSFTGGWPLDRSSIGLLIQPVFDTKPGTDRMAAQTKEELLIQADEFDQTIPVILEKAQSVPSLIILPKWRTGMRLTGFGHPFLLAPRSDVQNVLRQITGSDVGRLSYMPNPFSDFRYQGDDAVMSARTYAGQVFEGTGCEPIIGSPGAMVLGLCPLPEGGEQDQVYILSDPDVLNNHGLRLGENARIANQLLPGIADGNRIIIDYSDQNWLTEPEQFTKRERTWDDIAQLFDYPFRVLWIGAALLLGLAIWRGGIRNGPVLDQHLSLGSGTRTANAARARLMRLTGQDGALLSDFVDTRIRAEAAEVFGSAHVVADGTEAAYLRYVRSRRPAVADNLQDLLHAIRGLPAHLTASDAITYVDQFESILERLADDA</sequence>
<name>A0A1X7ACC0_9RHOB</name>
<gene>
    <name evidence="2" type="ORF">RUM8411_04196</name>
</gene>
<keyword evidence="3" id="KW-1185">Reference proteome</keyword>